<dbReference type="InterPro" id="IPR027463">
    <property type="entry name" value="AcrB_DN_DC_subdom"/>
</dbReference>
<accession>A0A538TGA7</accession>
<feature type="transmembrane region" description="Helical" evidence="1">
    <location>
        <begin position="954"/>
        <end position="974"/>
    </location>
</feature>
<feature type="transmembrane region" description="Helical" evidence="1">
    <location>
        <begin position="348"/>
        <end position="364"/>
    </location>
</feature>
<dbReference type="SUPFAM" id="SSF82866">
    <property type="entry name" value="Multidrug efflux transporter AcrB transmembrane domain"/>
    <property type="match status" value="2"/>
</dbReference>
<keyword evidence="1" id="KW-0472">Membrane</keyword>
<organism evidence="2 3">
    <name type="scientific">Eiseniibacteriota bacterium</name>
    <dbReference type="NCBI Taxonomy" id="2212470"/>
    <lineage>
        <taxon>Bacteria</taxon>
        <taxon>Candidatus Eiseniibacteriota</taxon>
    </lineage>
</organism>
<evidence type="ECO:0000256" key="1">
    <source>
        <dbReference type="SAM" id="Phobius"/>
    </source>
</evidence>
<dbReference type="SUPFAM" id="SSF82714">
    <property type="entry name" value="Multidrug efflux transporter AcrB TolC docking domain, DN and DC subdomains"/>
    <property type="match status" value="1"/>
</dbReference>
<feature type="transmembrane region" description="Helical" evidence="1">
    <location>
        <begin position="986"/>
        <end position="1011"/>
    </location>
</feature>
<feature type="transmembrane region" description="Helical" evidence="1">
    <location>
        <begin position="525"/>
        <end position="550"/>
    </location>
</feature>
<dbReference type="PRINTS" id="PR00702">
    <property type="entry name" value="ACRIFLAVINRP"/>
</dbReference>
<dbReference type="Pfam" id="PF00873">
    <property type="entry name" value="ACR_tran"/>
    <property type="match status" value="1"/>
</dbReference>
<dbReference type="Gene3D" id="3.30.70.1440">
    <property type="entry name" value="Multidrug efflux transporter AcrB pore domain"/>
    <property type="match status" value="1"/>
</dbReference>
<dbReference type="Gene3D" id="1.20.1640.10">
    <property type="entry name" value="Multidrug efflux transporter AcrB transmembrane domain"/>
    <property type="match status" value="2"/>
</dbReference>
<proteinExistence type="predicted"/>
<comment type="caution">
    <text evidence="2">The sequence shown here is derived from an EMBL/GenBank/DDBJ whole genome shotgun (WGS) entry which is preliminary data.</text>
</comment>
<gene>
    <name evidence="2" type="ORF">E6K77_06645</name>
</gene>
<dbReference type="SUPFAM" id="SSF82693">
    <property type="entry name" value="Multidrug efflux transporter AcrB pore domain, PN1, PN2, PC1 and PC2 subdomains"/>
    <property type="match status" value="3"/>
</dbReference>
<dbReference type="Gene3D" id="3.30.2090.10">
    <property type="entry name" value="Multidrug efflux transporter AcrB TolC docking domain, DN and DC subdomains"/>
    <property type="match status" value="2"/>
</dbReference>
<dbReference type="Proteomes" id="UP000317366">
    <property type="component" value="Unassembled WGS sequence"/>
</dbReference>
<dbReference type="GO" id="GO:0042910">
    <property type="term" value="F:xenobiotic transmembrane transporter activity"/>
    <property type="evidence" value="ECO:0007669"/>
    <property type="project" value="TreeGrafter"/>
</dbReference>
<protein>
    <submittedName>
        <fullName evidence="2">Efflux RND transporter permease subunit</fullName>
    </submittedName>
</protein>
<keyword evidence="1" id="KW-1133">Transmembrane helix</keyword>
<feature type="transmembrane region" description="Helical" evidence="1">
    <location>
        <begin position="438"/>
        <end position="462"/>
    </location>
</feature>
<feature type="transmembrane region" description="Helical" evidence="1">
    <location>
        <begin position="883"/>
        <end position="903"/>
    </location>
</feature>
<dbReference type="AlphaFoldDB" id="A0A538TGA7"/>
<dbReference type="EMBL" id="VBOX01000070">
    <property type="protein sequence ID" value="TMQ62675.1"/>
    <property type="molecule type" value="Genomic_DNA"/>
</dbReference>
<feature type="transmembrane region" description="Helical" evidence="1">
    <location>
        <begin position="468"/>
        <end position="492"/>
    </location>
</feature>
<dbReference type="PANTHER" id="PTHR32063">
    <property type="match status" value="1"/>
</dbReference>
<feature type="transmembrane region" description="Helical" evidence="1">
    <location>
        <begin position="371"/>
        <end position="391"/>
    </location>
</feature>
<sequence>MAPASRPRGDRAVIGLLDFLERQRKALIAVLAALTAAGAWVAFHMPAAILPEVAFPRITIIADSGERPPEDMVRTVTRPLEDAVRRVPELREVRSTTSRGTTEINLDCHWGAPMIRTLQLTQAQIDATRERLPAGTTVEARIMSPVQFPVLGFSLSSSSRSPAELRDLAIMRIKPELARLPDASEIIIQGGQRLEARVTLEPRALEARRLVAANVAETVLRAGRLESLGLMSANGELYLGLSDARPDGLDALRAVPVPVDSGPPVPLGALGRIALVPAPAFTRYAAGPGQAVLVNVLRKPSASAIRLSQAAHDWFRSHAGVIPPDVHVETFYDQSDLVRASVVSVRDSLVVGALMAILVVILFLRRVRLGLAAALVLPGSIAVTLCGLAWTGQTLNMMTLGGIAAAVGLVLDDAIVVVEHVAHRASESAAPEGVRRSVAEILPPLTGSSLCTLAIFIPFIYLGGVTGAFFRVLSLAMALMLASSLFLCVLIVPRFRIGPAAPPPHRGKLRQGFERALHGVMGRRWLAFAIPVALLLCLFPLTATIGSGFLPEMDEGSLILDYIAPPGSSLEETDRMLRHVEHEFTTIPEITEWSRRTGDQLGFFITEPNQGDYTLRLTRRHRKRSAEEIADALRQRIGIVEPALEIEFGQLVEDVVGDLTTSPEPIEVRILGEDRRLDEQRAAQIARILETIPGVVDVRSRVVVSGSNLVIAPGIAAQRVGLDAAALAQGVAPYVQGVDAGQIARGAREWPVRIVLPQPPGATGPGAIGDARVPVPGGRWVRLGDIANVRVQAGETEIVRDDQRTMAAATARLSGRDLGSAMREIQRRIRRDVVLGPGMDVRYAGLWAEQQSSFRGLAAVLFGAAAAVLLVLLVSFRSWSQAGAVLFVASASLTGVLAALHIGRATFNIASFVGAIMVVGIVAENAYFLVAAFRDGLANGMTANEAATAAASRRLRPVLMTTAAGIAALAPLALGIGSGSALLRPLAIAIIGGFMNSAFLLLIALPPLLALKRGRPAA</sequence>
<evidence type="ECO:0000313" key="2">
    <source>
        <dbReference type="EMBL" id="TMQ62675.1"/>
    </source>
</evidence>
<dbReference type="GO" id="GO:0005886">
    <property type="term" value="C:plasma membrane"/>
    <property type="evidence" value="ECO:0007669"/>
    <property type="project" value="TreeGrafter"/>
</dbReference>
<evidence type="ECO:0000313" key="3">
    <source>
        <dbReference type="Proteomes" id="UP000317366"/>
    </source>
</evidence>
<dbReference type="InterPro" id="IPR001036">
    <property type="entry name" value="Acrflvin-R"/>
</dbReference>
<dbReference type="Gene3D" id="3.30.70.1320">
    <property type="entry name" value="Multidrug efflux transporter AcrB pore domain like"/>
    <property type="match status" value="1"/>
</dbReference>
<feature type="transmembrane region" description="Helical" evidence="1">
    <location>
        <begin position="26"/>
        <end position="43"/>
    </location>
</feature>
<keyword evidence="1" id="KW-0812">Transmembrane</keyword>
<dbReference type="Gene3D" id="3.30.70.1430">
    <property type="entry name" value="Multidrug efflux transporter AcrB pore domain"/>
    <property type="match status" value="2"/>
</dbReference>
<feature type="transmembrane region" description="Helical" evidence="1">
    <location>
        <begin position="397"/>
        <end position="418"/>
    </location>
</feature>
<name>A0A538TGA7_UNCEI</name>
<dbReference type="PANTHER" id="PTHR32063:SF24">
    <property type="entry name" value="CATION EFFLUX SYSTEM (ACRB_ACRD_ACRF FAMILY)"/>
    <property type="match status" value="1"/>
</dbReference>
<feature type="transmembrane region" description="Helical" evidence="1">
    <location>
        <begin position="909"/>
        <end position="933"/>
    </location>
</feature>
<reference evidence="2 3" key="1">
    <citation type="journal article" date="2019" name="Nat. Microbiol.">
        <title>Mediterranean grassland soil C-N compound turnover is dependent on rainfall and depth, and is mediated by genomically divergent microorganisms.</title>
        <authorList>
            <person name="Diamond S."/>
            <person name="Andeer P.F."/>
            <person name="Li Z."/>
            <person name="Crits-Christoph A."/>
            <person name="Burstein D."/>
            <person name="Anantharaman K."/>
            <person name="Lane K.R."/>
            <person name="Thomas B.C."/>
            <person name="Pan C."/>
            <person name="Northen T.R."/>
            <person name="Banfield J.F."/>
        </authorList>
    </citation>
    <scope>NUCLEOTIDE SEQUENCE [LARGE SCALE GENOMIC DNA]</scope>
    <source>
        <strain evidence="2">WS_7</strain>
    </source>
</reference>
<feature type="transmembrane region" description="Helical" evidence="1">
    <location>
        <begin position="856"/>
        <end position="876"/>
    </location>
</feature>